<comment type="catalytic activity">
    <reaction evidence="12">
        <text>a 1,2-diacyl-sn-glycero-3-phospho-L-serine + H(+) = a 1,2-diacyl-sn-glycero-3-phosphoethanolamine + CO2</text>
        <dbReference type="Rhea" id="RHEA:20828"/>
        <dbReference type="ChEBI" id="CHEBI:15378"/>
        <dbReference type="ChEBI" id="CHEBI:16526"/>
        <dbReference type="ChEBI" id="CHEBI:57262"/>
        <dbReference type="ChEBI" id="CHEBI:64612"/>
        <dbReference type="EC" id="4.1.1.65"/>
    </reaction>
</comment>
<dbReference type="HAMAP" id="MF_00663">
    <property type="entry name" value="PS_decarb_PSD_B_type2"/>
    <property type="match status" value="1"/>
</dbReference>
<dbReference type="Proteomes" id="UP000182135">
    <property type="component" value="Unassembled WGS sequence"/>
</dbReference>
<dbReference type="InterPro" id="IPR033179">
    <property type="entry name" value="PSD_type2_pro"/>
</dbReference>
<dbReference type="InterPro" id="IPR003817">
    <property type="entry name" value="PS_Dcarbxylase"/>
</dbReference>
<evidence type="ECO:0000256" key="10">
    <source>
        <dbReference type="ARBA" id="ARBA00023264"/>
    </source>
</evidence>
<feature type="active site" description="Charge relay system; for autoendoproteolytic cleavage activity" evidence="12">
    <location>
        <position position="113"/>
    </location>
</feature>
<feature type="chain" id="PRO_5031678879" description="Phosphatidylserine decarboxylase alpha chain" evidence="12">
    <location>
        <begin position="256"/>
        <end position="296"/>
    </location>
</feature>
<dbReference type="GO" id="GO:0004609">
    <property type="term" value="F:phosphatidylserine decarboxylase activity"/>
    <property type="evidence" value="ECO:0007669"/>
    <property type="project" value="UniProtKB-UniRule"/>
</dbReference>
<evidence type="ECO:0000256" key="4">
    <source>
        <dbReference type="ARBA" id="ARBA00022793"/>
    </source>
</evidence>
<feature type="chain" id="PRO_5031678878" description="Phosphatidylserine decarboxylase beta chain" evidence="12">
    <location>
        <begin position="1"/>
        <end position="255"/>
    </location>
</feature>
<dbReference type="PANTHER" id="PTHR10067:SF17">
    <property type="entry name" value="PHOSPHATIDYLSERINE DECARBOXYLASE PROENZYME 2"/>
    <property type="match status" value="1"/>
</dbReference>
<evidence type="ECO:0000313" key="14">
    <source>
        <dbReference type="Proteomes" id="UP000182135"/>
    </source>
</evidence>
<evidence type="ECO:0000256" key="7">
    <source>
        <dbReference type="ARBA" id="ARBA00023145"/>
    </source>
</evidence>
<keyword evidence="7 12" id="KW-0865">Zymogen</keyword>
<dbReference type="NCBIfam" id="TIGR00163">
    <property type="entry name" value="PS_decarb"/>
    <property type="match status" value="1"/>
</dbReference>
<comment type="pathway">
    <text evidence="1">Lipid metabolism.</text>
</comment>
<keyword evidence="14" id="KW-1185">Reference proteome</keyword>
<comment type="subunit">
    <text evidence="12">Heterodimer of a large membrane-associated beta subunit and a small pyruvoyl-containing alpha subunit.</text>
</comment>
<dbReference type="RefSeq" id="WP_027639264.1">
    <property type="nucleotide sequence ID" value="NZ_BAAACD010000004.1"/>
</dbReference>
<feature type="modified residue" description="Pyruvic acid (Ser); by autocatalysis" evidence="12">
    <location>
        <position position="256"/>
    </location>
</feature>
<dbReference type="NCBIfam" id="NF001941">
    <property type="entry name" value="PRK00723.1"/>
    <property type="match status" value="1"/>
</dbReference>
<evidence type="ECO:0000256" key="3">
    <source>
        <dbReference type="ARBA" id="ARBA00022516"/>
    </source>
</evidence>
<protein>
    <recommendedName>
        <fullName evidence="12">Phosphatidylserine decarboxylase proenzyme</fullName>
        <ecNumber evidence="12">4.1.1.65</ecNumber>
    </recommendedName>
    <component>
        <recommendedName>
            <fullName evidence="12">Phosphatidylserine decarboxylase alpha chain</fullName>
        </recommendedName>
    </component>
    <component>
        <recommendedName>
            <fullName evidence="12">Phosphatidylserine decarboxylase beta chain</fullName>
        </recommendedName>
    </component>
</protein>
<evidence type="ECO:0000256" key="2">
    <source>
        <dbReference type="ARBA" id="ARBA00022475"/>
    </source>
</evidence>
<evidence type="ECO:0000256" key="11">
    <source>
        <dbReference type="ARBA" id="ARBA00023317"/>
    </source>
</evidence>
<dbReference type="EC" id="4.1.1.65" evidence="12"/>
<keyword evidence="5 12" id="KW-0443">Lipid metabolism</keyword>
<feature type="active site" description="Schiff-base intermediate with substrate; via pyruvic acid; for decarboxylase activity" evidence="12">
    <location>
        <position position="256"/>
    </location>
</feature>
<evidence type="ECO:0000256" key="1">
    <source>
        <dbReference type="ARBA" id="ARBA00005189"/>
    </source>
</evidence>
<feature type="site" description="Cleavage (non-hydrolytic); by autocatalysis" evidence="12">
    <location>
        <begin position="255"/>
        <end position="256"/>
    </location>
</feature>
<evidence type="ECO:0000256" key="6">
    <source>
        <dbReference type="ARBA" id="ARBA00023136"/>
    </source>
</evidence>
<dbReference type="GO" id="GO:0006646">
    <property type="term" value="P:phosphatidylethanolamine biosynthetic process"/>
    <property type="evidence" value="ECO:0007669"/>
    <property type="project" value="UniProtKB-UniRule"/>
</dbReference>
<evidence type="ECO:0000313" key="13">
    <source>
        <dbReference type="EMBL" id="SFG24241.1"/>
    </source>
</evidence>
<evidence type="ECO:0000256" key="5">
    <source>
        <dbReference type="ARBA" id="ARBA00023098"/>
    </source>
</evidence>
<dbReference type="InterPro" id="IPR033177">
    <property type="entry name" value="PSD-B"/>
</dbReference>
<dbReference type="eggNOG" id="COG0688">
    <property type="taxonomic scope" value="Bacteria"/>
</dbReference>
<dbReference type="EMBL" id="FOOE01000037">
    <property type="protein sequence ID" value="SFG24241.1"/>
    <property type="molecule type" value="Genomic_DNA"/>
</dbReference>
<dbReference type="Pfam" id="PF02666">
    <property type="entry name" value="PS_Dcarbxylase"/>
    <property type="match status" value="1"/>
</dbReference>
<organism evidence="13 14">
    <name type="scientific">Clostridium cadaveris</name>
    <dbReference type="NCBI Taxonomy" id="1529"/>
    <lineage>
        <taxon>Bacteria</taxon>
        <taxon>Bacillati</taxon>
        <taxon>Bacillota</taxon>
        <taxon>Clostridia</taxon>
        <taxon>Eubacteriales</taxon>
        <taxon>Clostridiaceae</taxon>
        <taxon>Clostridium</taxon>
    </lineage>
</organism>
<feature type="active site" description="Charge relay system; for autoendoproteolytic cleavage activity" evidence="12">
    <location>
        <position position="169"/>
    </location>
</feature>
<keyword evidence="8 12" id="KW-0594">Phospholipid biosynthesis</keyword>
<feature type="active site" description="Charge relay system; for autoendoproteolytic cleavage activity" evidence="12">
    <location>
        <position position="256"/>
    </location>
</feature>
<gene>
    <name evidence="12" type="primary">psd</name>
    <name evidence="13" type="ORF">SAMN04487885_13716</name>
</gene>
<comment type="function">
    <text evidence="12">Catalyzes the formation of phosphatidylethanolamine (PtdEtn) from phosphatidylserine (PtdSer).</text>
</comment>
<dbReference type="UniPathway" id="UPA00558">
    <property type="reaction ID" value="UER00616"/>
</dbReference>
<keyword evidence="9 12" id="KW-0456">Lyase</keyword>
<dbReference type="PANTHER" id="PTHR10067">
    <property type="entry name" value="PHOSPHATIDYLSERINE DECARBOXYLASE"/>
    <property type="match status" value="1"/>
</dbReference>
<comment type="PTM">
    <text evidence="12">Is synthesized initially as an inactive proenzyme. Formation of the active enzyme involves a self-maturation process in which the active site pyruvoyl group is generated from an internal serine residue via an autocatalytic post-translational modification. Two non-identical subunits are generated from the proenzyme in this reaction, and the pyruvate is formed at the N-terminus of the alpha chain, which is derived from the carboxyl end of the proenzyme. The autoendoproteolytic cleavage occurs by a canonical serine protease mechanism, in which the side chain hydroxyl group of the serine supplies its oxygen atom to form the C-terminus of the beta chain, while the remainder of the serine residue undergoes an oxidative deamination to produce ammonia and the pyruvoyl prosthetic group on the alpha chain. During this reaction, the Ser that is part of the protease active site of the proenzyme becomes the pyruvoyl prosthetic group, which constitutes an essential element of the active site of the mature decarboxylase.</text>
</comment>
<keyword evidence="2 12" id="KW-1003">Cell membrane</keyword>
<proteinExistence type="inferred from homology"/>
<evidence type="ECO:0000256" key="9">
    <source>
        <dbReference type="ARBA" id="ARBA00023239"/>
    </source>
</evidence>
<comment type="subcellular location">
    <subcellularLocation>
        <location evidence="12">Cell membrane</location>
        <topology evidence="12">Peripheral membrane protein</topology>
    </subcellularLocation>
</comment>
<evidence type="ECO:0000256" key="12">
    <source>
        <dbReference type="HAMAP-Rule" id="MF_00663"/>
    </source>
</evidence>
<name>A0A1I2QF84_9CLOT</name>
<keyword evidence="3 12" id="KW-0444">Lipid biosynthesis</keyword>
<keyword evidence="6 12" id="KW-0472">Membrane</keyword>
<comment type="cofactor">
    <cofactor evidence="12">
        <name>pyruvate</name>
        <dbReference type="ChEBI" id="CHEBI:15361"/>
    </cofactor>
    <text evidence="12">Binds 1 pyruvoyl group covalently per subunit.</text>
</comment>
<dbReference type="GO" id="GO:0005886">
    <property type="term" value="C:plasma membrane"/>
    <property type="evidence" value="ECO:0007669"/>
    <property type="project" value="UniProtKB-SubCell"/>
</dbReference>
<dbReference type="OrthoDB" id="9802030at2"/>
<comment type="similarity">
    <text evidence="12">Belongs to the phosphatidylserine decarboxylase family. PSD-B subfamily. Prokaryotic type II sub-subfamily.</text>
</comment>
<reference evidence="13" key="1">
    <citation type="submission" date="2016-10" db="EMBL/GenBank/DDBJ databases">
        <authorList>
            <person name="de Groot N.N."/>
        </authorList>
    </citation>
    <scope>NUCLEOTIDE SEQUENCE [LARGE SCALE GENOMIC DNA]</scope>
    <source>
        <strain evidence="13">NLAE-zl-G419</strain>
    </source>
</reference>
<evidence type="ECO:0000256" key="8">
    <source>
        <dbReference type="ARBA" id="ARBA00023209"/>
    </source>
</evidence>
<keyword evidence="4 12" id="KW-0210">Decarboxylase</keyword>
<dbReference type="STRING" id="1529.SAMN04487885_13716"/>
<dbReference type="AlphaFoldDB" id="A0A1I2QF84"/>
<comment type="pathway">
    <text evidence="12">Phospholipid metabolism; phosphatidylethanolamine biosynthesis; phosphatidylethanolamine from CDP-diacylglycerol: step 2/2.</text>
</comment>
<sequence>MIKIYNRSTKKYEIEKVAGETYLKWCYSSPVGMKFLELFIKKKAFSKLYGKFCDSSLSKRKISSFINDLDIDMSLCEKDIEDFSSFNDFFIRKLKPEARPITNDKNILISPGDGRLTAFSNIDLDRLVQIKGLTYSLKELINNDSVAEDYNGGVCLILRLCPTDYHRFHFVDDGICSETKKIDGSYYSVNPIALEKIPNLFCQNKREWSILKSKNFDDILCMEVGATCVGTIIQTYEPNTEVSKGDEKGYFKFGGSTTVLFLKKDTVEIDKDLLEHSSLGIETQVLMGEGIGRKIL</sequence>
<accession>A0A1I2QF84</accession>
<keyword evidence="11 12" id="KW-0670">Pyruvate</keyword>
<keyword evidence="10 12" id="KW-1208">Phospholipid metabolism</keyword>